<dbReference type="PANTHER" id="PTHR39599:SF1">
    <property type="entry name" value="GPI-ANCHORED PROTEIN (EUROFUNG)"/>
    <property type="match status" value="1"/>
</dbReference>
<keyword evidence="1" id="KW-1133">Transmembrane helix</keyword>
<reference evidence="3" key="1">
    <citation type="journal article" date="2020" name="Stud. Mycol.">
        <title>101 Dothideomycetes genomes: a test case for predicting lifestyles and emergence of pathogens.</title>
        <authorList>
            <person name="Haridas S."/>
            <person name="Albert R."/>
            <person name="Binder M."/>
            <person name="Bloem J."/>
            <person name="Labutti K."/>
            <person name="Salamov A."/>
            <person name="Andreopoulos B."/>
            <person name="Baker S."/>
            <person name="Barry K."/>
            <person name="Bills G."/>
            <person name="Bluhm B."/>
            <person name="Cannon C."/>
            <person name="Castanera R."/>
            <person name="Culley D."/>
            <person name="Daum C."/>
            <person name="Ezra D."/>
            <person name="Gonzalez J."/>
            <person name="Henrissat B."/>
            <person name="Kuo A."/>
            <person name="Liang C."/>
            <person name="Lipzen A."/>
            <person name="Lutzoni F."/>
            <person name="Magnuson J."/>
            <person name="Mondo S."/>
            <person name="Nolan M."/>
            <person name="Ohm R."/>
            <person name="Pangilinan J."/>
            <person name="Park H.-J."/>
            <person name="Ramirez L."/>
            <person name="Alfaro M."/>
            <person name="Sun H."/>
            <person name="Tritt A."/>
            <person name="Yoshinaga Y."/>
            <person name="Zwiers L.-H."/>
            <person name="Turgeon B."/>
            <person name="Goodwin S."/>
            <person name="Spatafora J."/>
            <person name="Crous P."/>
            <person name="Grigoriev I."/>
        </authorList>
    </citation>
    <scope>NUCLEOTIDE SEQUENCE</scope>
    <source>
        <strain evidence="3">CBS 125425</strain>
    </source>
</reference>
<dbReference type="AlphaFoldDB" id="A0A9P4V3V9"/>
<evidence type="ECO:0000313" key="3">
    <source>
        <dbReference type="EMBL" id="KAF2737099.1"/>
    </source>
</evidence>
<keyword evidence="1" id="KW-0472">Membrane</keyword>
<feature type="chain" id="PRO_5040187054" evidence="2">
    <location>
        <begin position="19"/>
        <end position="224"/>
    </location>
</feature>
<feature type="signal peptide" evidence="2">
    <location>
        <begin position="1"/>
        <end position="18"/>
    </location>
</feature>
<keyword evidence="4" id="KW-1185">Reference proteome</keyword>
<evidence type="ECO:0000313" key="4">
    <source>
        <dbReference type="Proteomes" id="UP000799444"/>
    </source>
</evidence>
<keyword evidence="2" id="KW-0732">Signal</keyword>
<sequence>MPCPLSPAILLFFALCAADPVPIPHPLPEPGPDANAAAGAVPQSYTNNAPFSGAIYIVNSDGQGVTTQATNMCPDYASLSCGSMGQPAWCCPSSYTCASPPNSGGIIGCCPDGSSCGGSVNVASVTTVTVYAQQQTSVVYVQPHPTTVQVLGGPTTEVVYQGGFCSTLTMNGPGLPRATEGSCGTILIVNEAATDLRAFGYGVGAFILVFHLAMGRIFALAHRL</sequence>
<proteinExistence type="predicted"/>
<organism evidence="3 4">
    <name type="scientific">Polyplosphaeria fusca</name>
    <dbReference type="NCBI Taxonomy" id="682080"/>
    <lineage>
        <taxon>Eukaryota</taxon>
        <taxon>Fungi</taxon>
        <taxon>Dikarya</taxon>
        <taxon>Ascomycota</taxon>
        <taxon>Pezizomycotina</taxon>
        <taxon>Dothideomycetes</taxon>
        <taxon>Pleosporomycetidae</taxon>
        <taxon>Pleosporales</taxon>
        <taxon>Tetraplosphaeriaceae</taxon>
        <taxon>Polyplosphaeria</taxon>
    </lineage>
</organism>
<dbReference type="OrthoDB" id="2426396at2759"/>
<accession>A0A9P4V3V9</accession>
<evidence type="ECO:0000256" key="1">
    <source>
        <dbReference type="SAM" id="Phobius"/>
    </source>
</evidence>
<name>A0A9P4V3V9_9PLEO</name>
<dbReference type="Proteomes" id="UP000799444">
    <property type="component" value="Unassembled WGS sequence"/>
</dbReference>
<gene>
    <name evidence="3" type="ORF">EJ04DRAFT_136127</name>
</gene>
<keyword evidence="1" id="KW-0812">Transmembrane</keyword>
<feature type="transmembrane region" description="Helical" evidence="1">
    <location>
        <begin position="198"/>
        <end position="219"/>
    </location>
</feature>
<comment type="caution">
    <text evidence="3">The sequence shown here is derived from an EMBL/GenBank/DDBJ whole genome shotgun (WGS) entry which is preliminary data.</text>
</comment>
<evidence type="ECO:0000256" key="2">
    <source>
        <dbReference type="SAM" id="SignalP"/>
    </source>
</evidence>
<dbReference type="EMBL" id="ML996119">
    <property type="protein sequence ID" value="KAF2737099.1"/>
    <property type="molecule type" value="Genomic_DNA"/>
</dbReference>
<dbReference type="PANTHER" id="PTHR39599">
    <property type="entry name" value="GPI-ANCHORED PROTEIN (EUROFUNG)-RELATED-RELATED"/>
    <property type="match status" value="1"/>
</dbReference>
<protein>
    <submittedName>
        <fullName evidence="3">Uncharacterized protein</fullName>
    </submittedName>
</protein>